<evidence type="ECO:0000313" key="6">
    <source>
        <dbReference type="Proteomes" id="UP000244377"/>
    </source>
</evidence>
<dbReference type="GO" id="GO:0098015">
    <property type="term" value="C:virus tail"/>
    <property type="evidence" value="ECO:0007669"/>
    <property type="project" value="UniProtKB-KW"/>
</dbReference>
<evidence type="ECO:0000256" key="3">
    <source>
        <dbReference type="ARBA" id="ARBA00022844"/>
    </source>
</evidence>
<gene>
    <name evidence="5" type="ORF">POP72_044</name>
</gene>
<name>A0A2R2V1S0_9CAUD</name>
<comment type="subcellular location">
    <subcellularLocation>
        <location evidence="1">Virion</location>
    </subcellularLocation>
</comment>
<organism evidence="5 6">
    <name type="scientific">Pectobacterium phage POP72</name>
    <dbReference type="NCBI Taxonomy" id="1965269"/>
    <lineage>
        <taxon>Viruses</taxon>
        <taxon>Duplodnaviria</taxon>
        <taxon>Heunggongvirae</taxon>
        <taxon>Uroviricota</taxon>
        <taxon>Caudoviricetes</taxon>
        <taxon>Autographivirales</taxon>
        <taxon>Autosignataviridae</taxon>
        <taxon>Molineuxvirinae</taxon>
        <taxon>Axomammavirus</taxon>
        <taxon>Axomammavirus PP1</taxon>
    </lineage>
</organism>
<evidence type="ECO:0000313" key="5">
    <source>
        <dbReference type="EMBL" id="ARB10960.1"/>
    </source>
</evidence>
<evidence type="ECO:0000256" key="2">
    <source>
        <dbReference type="ARBA" id="ARBA00022732"/>
    </source>
</evidence>
<feature type="domain" description="Bacteriophage T7 tail fibre protein-like N-terminal" evidence="4">
    <location>
        <begin position="4"/>
        <end position="115"/>
    </location>
</feature>
<evidence type="ECO:0000256" key="1">
    <source>
        <dbReference type="ARBA" id="ARBA00004328"/>
    </source>
</evidence>
<accession>A0A2R2V1S0</accession>
<evidence type="ECO:0000259" key="4">
    <source>
        <dbReference type="Pfam" id="PF03906"/>
    </source>
</evidence>
<sequence>MSFTFTEHRTDGVTTTFPFRFAGKDKGYLRSSDIAVYLKLNGEWTEALNWALTGTNQITFSTAPAASASVNLQIRRVVPKIDPYAEFARGPALDMRSLNYAFVQNLQVTQELMDGFLPDGFFFKGEVSFGGNKVTNIAPGTELGDAVEYSQLMEQAEWNRRQDIQIEGLKSSLGSDVAHRTIPWYTTASEGQTKLEPPFTFSSALVFVNGLMQYELDGAFSIADSKITMAEPLTLGDKVLVLIGSRIATTEVGVAEVNIDVAEGTTVVNLNIDFGLVTVFLDGLKQPTSAYTIEGRTLRFKEPLPECKLSALAVAAARGGNL</sequence>
<keyword evidence="2" id="KW-1227">Viral tail protein</keyword>
<dbReference type="Proteomes" id="UP000244377">
    <property type="component" value="Genome"/>
</dbReference>
<proteinExistence type="predicted"/>
<dbReference type="Pfam" id="PF03906">
    <property type="entry name" value="Phage_T7_tail"/>
    <property type="match status" value="1"/>
</dbReference>
<keyword evidence="3" id="KW-0946">Virion</keyword>
<dbReference type="InterPro" id="IPR005604">
    <property type="entry name" value="Phage_T7_tail_fibre-like_N"/>
</dbReference>
<protein>
    <submittedName>
        <fullName evidence="5">Tail fiber protein</fullName>
    </submittedName>
</protein>
<dbReference type="EMBL" id="KY744566">
    <property type="protein sequence ID" value="ARB10960.1"/>
    <property type="molecule type" value="Genomic_DNA"/>
</dbReference>
<reference evidence="5 6" key="1">
    <citation type="submission" date="2017-03" db="EMBL/GenBank/DDBJ databases">
        <authorList>
            <person name="Afonso C.L."/>
            <person name="Miller P.J."/>
            <person name="Scott M.A."/>
            <person name="Spackman E."/>
            <person name="Goraichik I."/>
            <person name="Dimitrov K.M."/>
            <person name="Suarez D.L."/>
            <person name="Swayne D.E."/>
        </authorList>
    </citation>
    <scope>NUCLEOTIDE SEQUENCE [LARGE SCALE GENOMIC DNA]</scope>
</reference>